<sequence>MLRSAAPALDGREFARRWARAAEEPHRLATQAAHAAVAEQSRRIFCGATRSAAEAGARQWPKLQARDEKVMRDANLATLRPLWEPLRRLRASHARTVAWQERRRLGSLSAAPPPQVLLPESSPFSVFAARFLHQEIGLSIPLEMLVSFFKSAGSASHEGDALPAAVRPGLQLPVKVSVSIGELTVECTLESVASLEEQQISFVSAGGSVKRCSSMAEALRLIVQERGRHGRAREMFLPKVVSDAMSQQHGAWTLFRYQHGKKTSQLRKLVNEETHSLKRGVPLFVNPPGMEPCPVLPAIEDLSASARLARDREEFRRALSVGQWVSCKQEGKDGVPGRLLNAVITGLDAGENSSGRPTHVDLQWAGGGVEREVPVSRLKKPTVWEQGGFCGYFDRGRWLCCQVEQVHRPSGADPLDYGQLRFEITLEDGRRLT</sequence>
<proteinExistence type="predicted"/>
<dbReference type="EMBL" id="CAUYUJ010002859">
    <property type="protein sequence ID" value="CAK0802718.1"/>
    <property type="molecule type" value="Genomic_DNA"/>
</dbReference>
<feature type="non-terminal residue" evidence="1">
    <location>
        <position position="433"/>
    </location>
</feature>
<evidence type="ECO:0000313" key="2">
    <source>
        <dbReference type="Proteomes" id="UP001189429"/>
    </source>
</evidence>
<reference evidence="1" key="1">
    <citation type="submission" date="2023-10" db="EMBL/GenBank/DDBJ databases">
        <authorList>
            <person name="Chen Y."/>
            <person name="Shah S."/>
            <person name="Dougan E. K."/>
            <person name="Thang M."/>
            <person name="Chan C."/>
        </authorList>
    </citation>
    <scope>NUCLEOTIDE SEQUENCE [LARGE SCALE GENOMIC DNA]</scope>
</reference>
<gene>
    <name evidence="1" type="ORF">PCOR1329_LOCUS10126</name>
</gene>
<organism evidence="1 2">
    <name type="scientific">Prorocentrum cordatum</name>
    <dbReference type="NCBI Taxonomy" id="2364126"/>
    <lineage>
        <taxon>Eukaryota</taxon>
        <taxon>Sar</taxon>
        <taxon>Alveolata</taxon>
        <taxon>Dinophyceae</taxon>
        <taxon>Prorocentrales</taxon>
        <taxon>Prorocentraceae</taxon>
        <taxon>Prorocentrum</taxon>
    </lineage>
</organism>
<comment type="caution">
    <text evidence="1">The sequence shown here is derived from an EMBL/GenBank/DDBJ whole genome shotgun (WGS) entry which is preliminary data.</text>
</comment>
<protein>
    <submittedName>
        <fullName evidence="1">Uncharacterized protein</fullName>
    </submittedName>
</protein>
<dbReference type="Proteomes" id="UP001189429">
    <property type="component" value="Unassembled WGS sequence"/>
</dbReference>
<evidence type="ECO:0000313" key="1">
    <source>
        <dbReference type="EMBL" id="CAK0802718.1"/>
    </source>
</evidence>
<keyword evidence="2" id="KW-1185">Reference proteome</keyword>
<name>A0ABN9QA48_9DINO</name>
<accession>A0ABN9QA48</accession>